<evidence type="ECO:0000313" key="3">
    <source>
        <dbReference type="EMBL" id="KAG6017004.1"/>
    </source>
</evidence>
<keyword evidence="2" id="KW-0732">Signal</keyword>
<dbReference type="AlphaFoldDB" id="A0A9P7NFY7"/>
<organism evidence="3 4">
    <name type="scientific">Claviceps pusilla</name>
    <dbReference type="NCBI Taxonomy" id="123648"/>
    <lineage>
        <taxon>Eukaryota</taxon>
        <taxon>Fungi</taxon>
        <taxon>Dikarya</taxon>
        <taxon>Ascomycota</taxon>
        <taxon>Pezizomycotina</taxon>
        <taxon>Sordariomycetes</taxon>
        <taxon>Hypocreomycetidae</taxon>
        <taxon>Hypocreales</taxon>
        <taxon>Clavicipitaceae</taxon>
        <taxon>Claviceps</taxon>
    </lineage>
</organism>
<evidence type="ECO:0000313" key="4">
    <source>
        <dbReference type="Proteomes" id="UP000748025"/>
    </source>
</evidence>
<keyword evidence="4" id="KW-1185">Reference proteome</keyword>
<sequence length="229" mass="23550">MKTTFTALGMLAAVASAYAPGRHLHFRANGTADASTMLSSATGMISSHPTTTDCSDDGKLPVMTTQVTDIVTDKIYTMTMGSGTDAHLTTRTIRTTLQETITVPNTAAPTGPATTDRTTTDWETKKVTRTVVLHRKTTSTAGIPTAISTGTCPVSTVTVTAARETVTVPGPTVYVTVGASCSAGGASELPASQPTSTPNPTPTAAPYPTKNGTHPTSGHAKSTGFAHLR</sequence>
<dbReference type="OrthoDB" id="3923593at2759"/>
<accession>A0A9P7NFY7</accession>
<evidence type="ECO:0000256" key="2">
    <source>
        <dbReference type="SAM" id="SignalP"/>
    </source>
</evidence>
<gene>
    <name evidence="3" type="ORF">E4U43_002577</name>
</gene>
<proteinExistence type="predicted"/>
<evidence type="ECO:0008006" key="5">
    <source>
        <dbReference type="Google" id="ProtNLM"/>
    </source>
</evidence>
<dbReference type="Proteomes" id="UP000748025">
    <property type="component" value="Unassembled WGS sequence"/>
</dbReference>
<reference evidence="3" key="1">
    <citation type="journal article" date="2020" name="bioRxiv">
        <title>Whole genome comparisons of ergot fungi reveals the divergence and evolution of species within the genus Claviceps are the result of varying mechanisms driving genome evolution and host range expansion.</title>
        <authorList>
            <person name="Wyka S.A."/>
            <person name="Mondo S.J."/>
            <person name="Liu M."/>
            <person name="Dettman J."/>
            <person name="Nalam V."/>
            <person name="Broders K.D."/>
        </authorList>
    </citation>
    <scope>NUCLEOTIDE SEQUENCE</scope>
    <source>
        <strain evidence="3">CCC 602</strain>
    </source>
</reference>
<name>A0A9P7NFY7_9HYPO</name>
<feature type="signal peptide" evidence="2">
    <location>
        <begin position="1"/>
        <end position="17"/>
    </location>
</feature>
<comment type="caution">
    <text evidence="3">The sequence shown here is derived from an EMBL/GenBank/DDBJ whole genome shotgun (WGS) entry which is preliminary data.</text>
</comment>
<protein>
    <recommendedName>
        <fullName evidence="5">GEgh 16 protein</fullName>
    </recommendedName>
</protein>
<evidence type="ECO:0000256" key="1">
    <source>
        <dbReference type="SAM" id="MobiDB-lite"/>
    </source>
</evidence>
<feature type="chain" id="PRO_5040312150" description="GEgh 16 protein" evidence="2">
    <location>
        <begin position="18"/>
        <end position="229"/>
    </location>
</feature>
<feature type="compositionally biased region" description="Polar residues" evidence="1">
    <location>
        <begin position="210"/>
        <end position="220"/>
    </location>
</feature>
<dbReference type="EMBL" id="SRPW01000192">
    <property type="protein sequence ID" value="KAG6017004.1"/>
    <property type="molecule type" value="Genomic_DNA"/>
</dbReference>
<feature type="region of interest" description="Disordered" evidence="1">
    <location>
        <begin position="186"/>
        <end position="229"/>
    </location>
</feature>